<dbReference type="GO" id="GO:0016887">
    <property type="term" value="F:ATP hydrolysis activity"/>
    <property type="evidence" value="ECO:0007669"/>
    <property type="project" value="InterPro"/>
</dbReference>
<keyword evidence="1" id="KW-0813">Transport</keyword>
<protein>
    <submittedName>
        <fullName evidence="4">ABC transporter ATP-binding protein</fullName>
    </submittedName>
</protein>
<organism evidence="4 5">
    <name type="scientific">Pseudorhodoplanes sinuspersici</name>
    <dbReference type="NCBI Taxonomy" id="1235591"/>
    <lineage>
        <taxon>Bacteria</taxon>
        <taxon>Pseudomonadati</taxon>
        <taxon>Pseudomonadota</taxon>
        <taxon>Alphaproteobacteria</taxon>
        <taxon>Hyphomicrobiales</taxon>
        <taxon>Pseudorhodoplanes</taxon>
    </lineage>
</organism>
<dbReference type="PANTHER" id="PTHR45772">
    <property type="entry name" value="CONSERVED COMPONENT OF ABC TRANSPORTER FOR NATURAL AMINO ACIDS-RELATED"/>
    <property type="match status" value="1"/>
</dbReference>
<gene>
    <name evidence="4" type="ORF">CAK95_16105</name>
</gene>
<keyword evidence="2" id="KW-0547">Nucleotide-binding</keyword>
<dbReference type="InterPro" id="IPR003593">
    <property type="entry name" value="AAA+_ATPase"/>
</dbReference>
<dbReference type="SMART" id="SM00382">
    <property type="entry name" value="AAA"/>
    <property type="match status" value="1"/>
</dbReference>
<dbReference type="GO" id="GO:0005886">
    <property type="term" value="C:plasma membrane"/>
    <property type="evidence" value="ECO:0007669"/>
    <property type="project" value="TreeGrafter"/>
</dbReference>
<dbReference type="OrthoDB" id="9779872at2"/>
<dbReference type="PROSITE" id="PS50893">
    <property type="entry name" value="ABC_TRANSPORTER_2"/>
    <property type="match status" value="1"/>
</dbReference>
<dbReference type="RefSeq" id="WP_086088829.1">
    <property type="nucleotide sequence ID" value="NZ_CP021112.1"/>
</dbReference>
<dbReference type="CDD" id="cd03219">
    <property type="entry name" value="ABC_Mj1267_LivG_branched"/>
    <property type="match status" value="1"/>
</dbReference>
<dbReference type="AlphaFoldDB" id="A0A1W6ZSS7"/>
<dbReference type="Pfam" id="PF12399">
    <property type="entry name" value="BCA_ABC_TP_C"/>
    <property type="match status" value="1"/>
</dbReference>
<evidence type="ECO:0000256" key="1">
    <source>
        <dbReference type="ARBA" id="ARBA00022448"/>
    </source>
</evidence>
<keyword evidence="5" id="KW-1185">Reference proteome</keyword>
<proteinExistence type="predicted"/>
<evidence type="ECO:0000313" key="4">
    <source>
        <dbReference type="EMBL" id="ARQ00434.1"/>
    </source>
</evidence>
<dbReference type="STRING" id="1235591.CAK95_16105"/>
<keyword evidence="3 4" id="KW-0067">ATP-binding</keyword>
<dbReference type="Pfam" id="PF00005">
    <property type="entry name" value="ABC_tran"/>
    <property type="match status" value="1"/>
</dbReference>
<dbReference type="InterPro" id="IPR027417">
    <property type="entry name" value="P-loop_NTPase"/>
</dbReference>
<name>A0A1W6ZSS7_9HYPH</name>
<dbReference type="SUPFAM" id="SSF52540">
    <property type="entry name" value="P-loop containing nucleoside triphosphate hydrolases"/>
    <property type="match status" value="1"/>
</dbReference>
<dbReference type="GO" id="GO:0005524">
    <property type="term" value="F:ATP binding"/>
    <property type="evidence" value="ECO:0007669"/>
    <property type="project" value="UniProtKB-KW"/>
</dbReference>
<dbReference type="KEGG" id="psin:CAK95_16105"/>
<sequence length="245" mass="26893">MTAPLLKIENVGKRFGGFVALDNVNLEIAPGERLGLIGPNGSGKSTLVNCMSGTLQNETGTVTFDGKPMNGLAPHQRTHLGIARSFQLPRPFHTLTVAENIRVPLLYTVRLRRDIAHTKSELDDRCHEVLDLVSLKHKANRLPKDLTQVEMRKLELARAMAAEPKLLIADEAMAGLSESEVKDIVALLIRLNERGITIILIEHIMTAVKSFSQRLAVLVSGKKIADGDPQDVLSNPEVERAYLGQ</sequence>
<dbReference type="PANTHER" id="PTHR45772:SF9">
    <property type="entry name" value="CONSERVED COMPONENT OF ABC TRANSPORTER FOR NATURAL AMINO ACIDS"/>
    <property type="match status" value="1"/>
</dbReference>
<dbReference type="InterPro" id="IPR032823">
    <property type="entry name" value="BCA_ABC_TP_C"/>
</dbReference>
<dbReference type="InterPro" id="IPR051120">
    <property type="entry name" value="ABC_AA/LPS_Transport"/>
</dbReference>
<dbReference type="InterPro" id="IPR003439">
    <property type="entry name" value="ABC_transporter-like_ATP-bd"/>
</dbReference>
<reference evidence="4 5" key="1">
    <citation type="submission" date="2017-05" db="EMBL/GenBank/DDBJ databases">
        <title>Full genome sequence of Pseudorhodoplanes sinuspersici.</title>
        <authorList>
            <person name="Dastgheib S.M.M."/>
            <person name="Shavandi M."/>
            <person name="Tirandaz H."/>
        </authorList>
    </citation>
    <scope>NUCLEOTIDE SEQUENCE [LARGE SCALE GENOMIC DNA]</scope>
    <source>
        <strain evidence="4 5">RIPI110</strain>
    </source>
</reference>
<evidence type="ECO:0000256" key="2">
    <source>
        <dbReference type="ARBA" id="ARBA00022741"/>
    </source>
</evidence>
<dbReference type="Gene3D" id="3.40.50.300">
    <property type="entry name" value="P-loop containing nucleotide triphosphate hydrolases"/>
    <property type="match status" value="1"/>
</dbReference>
<dbReference type="Proteomes" id="UP000194137">
    <property type="component" value="Chromosome"/>
</dbReference>
<evidence type="ECO:0000256" key="3">
    <source>
        <dbReference type="ARBA" id="ARBA00022840"/>
    </source>
</evidence>
<dbReference type="EMBL" id="CP021112">
    <property type="protein sequence ID" value="ARQ00434.1"/>
    <property type="molecule type" value="Genomic_DNA"/>
</dbReference>
<evidence type="ECO:0000313" key="5">
    <source>
        <dbReference type="Proteomes" id="UP000194137"/>
    </source>
</evidence>
<accession>A0A1W6ZSS7</accession>